<sequence>MGLTPPSEVFFHHKVTKGAGRNQKRNRDPQIMLIHADSQKKRRKAFGNTNYTNYTNEWHK</sequence>
<evidence type="ECO:0000313" key="2">
    <source>
        <dbReference type="EMBL" id="RJP65457.1"/>
    </source>
</evidence>
<comment type="caution">
    <text evidence="2">The sequence shown here is derived from an EMBL/GenBank/DDBJ whole genome shotgun (WGS) entry which is preliminary data.</text>
</comment>
<proteinExistence type="predicted"/>
<gene>
    <name evidence="2" type="ORF">C4532_17655</name>
</gene>
<reference evidence="2 3" key="1">
    <citation type="journal article" date="2017" name="ISME J.">
        <title>Energy and carbon metabolisms in a deep terrestrial subsurface fluid microbial community.</title>
        <authorList>
            <person name="Momper L."/>
            <person name="Jungbluth S.P."/>
            <person name="Lee M.D."/>
            <person name="Amend J.P."/>
        </authorList>
    </citation>
    <scope>NUCLEOTIDE SEQUENCE [LARGE SCALE GENOMIC DNA]</scope>
    <source>
        <strain evidence="2">SURF_17</strain>
    </source>
</reference>
<evidence type="ECO:0000256" key="1">
    <source>
        <dbReference type="SAM" id="MobiDB-lite"/>
    </source>
</evidence>
<name>A0A419EQG9_9BACT</name>
<evidence type="ECO:0000313" key="3">
    <source>
        <dbReference type="Proteomes" id="UP000285961"/>
    </source>
</evidence>
<dbReference type="EMBL" id="QZKI01000126">
    <property type="protein sequence ID" value="RJP65457.1"/>
    <property type="molecule type" value="Genomic_DNA"/>
</dbReference>
<dbReference type="AlphaFoldDB" id="A0A419EQG9"/>
<accession>A0A419EQG9</accession>
<protein>
    <submittedName>
        <fullName evidence="2">Uncharacterized protein</fullName>
    </submittedName>
</protein>
<feature type="compositionally biased region" description="Polar residues" evidence="1">
    <location>
        <begin position="47"/>
        <end position="60"/>
    </location>
</feature>
<dbReference type="Proteomes" id="UP000285961">
    <property type="component" value="Unassembled WGS sequence"/>
</dbReference>
<feature type="region of interest" description="Disordered" evidence="1">
    <location>
        <begin position="40"/>
        <end position="60"/>
    </location>
</feature>
<organism evidence="2 3">
    <name type="scientific">Candidatus Abyssobacteria bacterium SURF_17</name>
    <dbReference type="NCBI Taxonomy" id="2093361"/>
    <lineage>
        <taxon>Bacteria</taxon>
        <taxon>Pseudomonadati</taxon>
        <taxon>Candidatus Hydrogenedentota</taxon>
        <taxon>Candidatus Abyssobacteria</taxon>
    </lineage>
</organism>